<accession>A0A4U5Q6Q8</accession>
<dbReference type="Pfam" id="PF00560">
    <property type="entry name" value="LRR_1"/>
    <property type="match status" value="5"/>
</dbReference>
<evidence type="ECO:0000256" key="6">
    <source>
        <dbReference type="ARBA" id="ARBA00022729"/>
    </source>
</evidence>
<dbReference type="Pfam" id="PF11721">
    <property type="entry name" value="Malectin"/>
    <property type="match status" value="1"/>
</dbReference>
<evidence type="ECO:0000256" key="7">
    <source>
        <dbReference type="ARBA" id="ARBA00022741"/>
    </source>
</evidence>
<evidence type="ECO:0000256" key="14">
    <source>
        <dbReference type="SAM" id="SignalP"/>
    </source>
</evidence>
<protein>
    <recommendedName>
        <fullName evidence="2">non-specific serine/threonine protein kinase</fullName>
        <ecNumber evidence="2">2.7.11.1</ecNumber>
    </recommendedName>
</protein>
<dbReference type="GO" id="GO:0004674">
    <property type="term" value="F:protein serine/threonine kinase activity"/>
    <property type="evidence" value="ECO:0007669"/>
    <property type="project" value="UniProtKB-KW"/>
</dbReference>
<dbReference type="GO" id="GO:0016020">
    <property type="term" value="C:membrane"/>
    <property type="evidence" value="ECO:0007669"/>
    <property type="project" value="UniProtKB-SubCell"/>
</dbReference>
<keyword evidence="9 17" id="KW-0675">Receptor</keyword>
<dbReference type="Gene3D" id="3.80.10.10">
    <property type="entry name" value="Ribonuclease Inhibitor"/>
    <property type="match status" value="2"/>
</dbReference>
<evidence type="ECO:0000256" key="12">
    <source>
        <dbReference type="ARBA" id="ARBA00048679"/>
    </source>
</evidence>
<dbReference type="FunFam" id="3.80.10.10:FF:002784">
    <property type="entry name" value="Uncharacterized protein"/>
    <property type="match status" value="1"/>
</dbReference>
<comment type="subcellular location">
    <subcellularLocation>
        <location evidence="1">Membrane</location>
        <topology evidence="1">Single-pass type I membrane protein</topology>
    </subcellularLocation>
</comment>
<evidence type="ECO:0000256" key="5">
    <source>
        <dbReference type="ARBA" id="ARBA00022679"/>
    </source>
</evidence>
<evidence type="ECO:0000256" key="3">
    <source>
        <dbReference type="ARBA" id="ARBA00022527"/>
    </source>
</evidence>
<evidence type="ECO:0000256" key="13">
    <source>
        <dbReference type="SAM" id="MobiDB-lite"/>
    </source>
</evidence>
<keyword evidence="10" id="KW-0325">Glycoprotein</keyword>
<dbReference type="PANTHER" id="PTHR48006">
    <property type="entry name" value="LEUCINE-RICH REPEAT-CONTAINING PROTEIN DDB_G0281931-RELATED"/>
    <property type="match status" value="1"/>
</dbReference>
<feature type="region of interest" description="Disordered" evidence="13">
    <location>
        <begin position="709"/>
        <end position="731"/>
    </location>
</feature>
<proteinExistence type="predicted"/>
<dbReference type="SUPFAM" id="SSF52058">
    <property type="entry name" value="L domain-like"/>
    <property type="match status" value="1"/>
</dbReference>
<keyword evidence="4" id="KW-0597">Phosphoprotein</keyword>
<dbReference type="InterPro" id="IPR011009">
    <property type="entry name" value="Kinase-like_dom_sf"/>
</dbReference>
<evidence type="ECO:0000259" key="16">
    <source>
        <dbReference type="Pfam" id="PF11721"/>
    </source>
</evidence>
<dbReference type="PANTHER" id="PTHR48006:SF66">
    <property type="entry name" value="PROTEIN KINASE DOMAIN-CONTAINING PROTEIN"/>
    <property type="match status" value="1"/>
</dbReference>
<dbReference type="InterPro" id="IPR001611">
    <property type="entry name" value="Leu-rich_rpt"/>
</dbReference>
<dbReference type="InterPro" id="IPR032675">
    <property type="entry name" value="LRR_dom_sf"/>
</dbReference>
<dbReference type="InterPro" id="IPR001245">
    <property type="entry name" value="Ser-Thr/Tyr_kinase_cat_dom"/>
</dbReference>
<feature type="domain" description="Malectin" evidence="16">
    <location>
        <begin position="325"/>
        <end position="509"/>
    </location>
</feature>
<dbReference type="SUPFAM" id="SSF56112">
    <property type="entry name" value="Protein kinase-like (PK-like)"/>
    <property type="match status" value="1"/>
</dbReference>
<evidence type="ECO:0000313" key="17">
    <source>
        <dbReference type="EMBL" id="TKS05938.1"/>
    </source>
</evidence>
<evidence type="ECO:0000256" key="8">
    <source>
        <dbReference type="ARBA" id="ARBA00022840"/>
    </source>
</evidence>
<evidence type="ECO:0000259" key="15">
    <source>
        <dbReference type="Pfam" id="PF07714"/>
    </source>
</evidence>
<keyword evidence="7" id="KW-0547">Nucleotide-binding</keyword>
<evidence type="ECO:0000256" key="4">
    <source>
        <dbReference type="ARBA" id="ARBA00022553"/>
    </source>
</evidence>
<feature type="signal peptide" evidence="14">
    <location>
        <begin position="1"/>
        <end position="32"/>
    </location>
</feature>
<dbReference type="EC" id="2.7.11.1" evidence="2"/>
<dbReference type="InterPro" id="IPR021720">
    <property type="entry name" value="Malectin_dom"/>
</dbReference>
<dbReference type="GO" id="GO:0005524">
    <property type="term" value="F:ATP binding"/>
    <property type="evidence" value="ECO:0007669"/>
    <property type="project" value="UniProtKB-KW"/>
</dbReference>
<name>A0A4U5Q6Q8_POPAL</name>
<gene>
    <name evidence="17" type="ORF">D5086_0000128000</name>
</gene>
<keyword evidence="5" id="KW-0808">Transferase</keyword>
<evidence type="ECO:0000256" key="2">
    <source>
        <dbReference type="ARBA" id="ARBA00012513"/>
    </source>
</evidence>
<comment type="caution">
    <text evidence="17">The sequence shown here is derived from an EMBL/GenBank/DDBJ whole genome shotgun (WGS) entry which is preliminary data.</text>
</comment>
<keyword evidence="6 14" id="KW-0732">Signal</keyword>
<dbReference type="InterPro" id="IPR051824">
    <property type="entry name" value="LRR_Rcpt-Like_S/T_Kinase"/>
</dbReference>
<evidence type="ECO:0000256" key="1">
    <source>
        <dbReference type="ARBA" id="ARBA00004479"/>
    </source>
</evidence>
<dbReference type="FunFam" id="2.60.120.430:FF:000004">
    <property type="entry name" value="Putative leucine-rich repeat receptor-like serine/threonine-protein kinase"/>
    <property type="match status" value="1"/>
</dbReference>
<keyword evidence="17" id="KW-0418">Kinase</keyword>
<evidence type="ECO:0000256" key="9">
    <source>
        <dbReference type="ARBA" id="ARBA00023170"/>
    </source>
</evidence>
<sequence length="731" mass="80215">MAPALSDILRITSSLLVLLLLMFCMGAIILEAQDLSLAPDEVGALLEVATQLGKKGWNRNMQLCNDTILPTEPDADNKVVCNCSFPGGACHVVAIYLKRQDLDGTLPKAIEKLPHLKHLDLWANYLSGKIPSEWANTKLEYLSIGVNNLAGKIPSYLGRITTLSYLNIQNNMFSGTVPPELGGLVNLENLTLSANNLTGELPPALINLTGLKELRLSSNNFTGRIPDFIQSWKQLDTLEIQAGGFTGPIPLNISVLTTLTDLKISNLLGNGSEFPNLESIKGIKYLDLSFNRLNGSLPTNFDGLEGLEKMKPVECLSACLEEQYSVHINCGGPEATIGNTIYKADDEPGGAVKYVPKREEDWQISTTGHFWDIDSSLDNYIAQNKSMLRMDDSVLYTNARLTPLSLTYYVRCLGNGNYKVKLHFAEIVMRDNRSYYSLGRRIFDVYIQDIVVLKDFDIVKEAGGVDKVYIHNFTAPVTNGALEIRLHWAGKGTTTSPKKGIYGPLISAIDVESDFKPPHKGSRKRFIVAGAVGVLSDGTPIAVKQLSAKSKQGNREGYMAPEYALYGYLTYKADVYSFGVVALEIVSGMNNVKFRRDENFVCLLDWVLYLQKNGDIMEIVDPRLGSEFNKKEVVRMINVALLCTNQSPALRPTMSTVVSMLEGKTDVEELVMVPSTLGDPSGYATALHKKFAQSSVNGSLSETQSLVKSSEGPWTASSSSSAQDLYPISKS</sequence>
<dbReference type="AlphaFoldDB" id="A0A4U5Q6Q8"/>
<dbReference type="Pfam" id="PF07714">
    <property type="entry name" value="PK_Tyr_Ser-Thr"/>
    <property type="match status" value="1"/>
</dbReference>
<comment type="catalytic activity">
    <reaction evidence="12">
        <text>L-seryl-[protein] + ATP = O-phospho-L-seryl-[protein] + ADP + H(+)</text>
        <dbReference type="Rhea" id="RHEA:17989"/>
        <dbReference type="Rhea" id="RHEA-COMP:9863"/>
        <dbReference type="Rhea" id="RHEA-COMP:11604"/>
        <dbReference type="ChEBI" id="CHEBI:15378"/>
        <dbReference type="ChEBI" id="CHEBI:29999"/>
        <dbReference type="ChEBI" id="CHEBI:30616"/>
        <dbReference type="ChEBI" id="CHEBI:83421"/>
        <dbReference type="ChEBI" id="CHEBI:456216"/>
        <dbReference type="EC" id="2.7.11.1"/>
    </reaction>
</comment>
<organism evidence="17">
    <name type="scientific">Populus alba</name>
    <name type="common">White poplar</name>
    <dbReference type="NCBI Taxonomy" id="43335"/>
    <lineage>
        <taxon>Eukaryota</taxon>
        <taxon>Viridiplantae</taxon>
        <taxon>Streptophyta</taxon>
        <taxon>Embryophyta</taxon>
        <taxon>Tracheophyta</taxon>
        <taxon>Spermatophyta</taxon>
        <taxon>Magnoliopsida</taxon>
        <taxon>eudicotyledons</taxon>
        <taxon>Gunneridae</taxon>
        <taxon>Pentapetalae</taxon>
        <taxon>rosids</taxon>
        <taxon>fabids</taxon>
        <taxon>Malpighiales</taxon>
        <taxon>Salicaceae</taxon>
        <taxon>Saliceae</taxon>
        <taxon>Populus</taxon>
    </lineage>
</organism>
<dbReference type="EMBL" id="RCHU01000386">
    <property type="protein sequence ID" value="TKS05938.1"/>
    <property type="molecule type" value="Genomic_DNA"/>
</dbReference>
<keyword evidence="8" id="KW-0067">ATP-binding</keyword>
<comment type="catalytic activity">
    <reaction evidence="11">
        <text>L-threonyl-[protein] + ATP = O-phospho-L-threonyl-[protein] + ADP + H(+)</text>
        <dbReference type="Rhea" id="RHEA:46608"/>
        <dbReference type="Rhea" id="RHEA-COMP:11060"/>
        <dbReference type="Rhea" id="RHEA-COMP:11605"/>
        <dbReference type="ChEBI" id="CHEBI:15378"/>
        <dbReference type="ChEBI" id="CHEBI:30013"/>
        <dbReference type="ChEBI" id="CHEBI:30616"/>
        <dbReference type="ChEBI" id="CHEBI:61977"/>
        <dbReference type="ChEBI" id="CHEBI:456216"/>
        <dbReference type="EC" id="2.7.11.1"/>
    </reaction>
</comment>
<feature type="chain" id="PRO_5020200611" description="non-specific serine/threonine protein kinase" evidence="14">
    <location>
        <begin position="33"/>
        <end position="731"/>
    </location>
</feature>
<feature type="domain" description="Serine-threonine/tyrosine-protein kinase catalytic" evidence="15">
    <location>
        <begin position="549"/>
        <end position="661"/>
    </location>
</feature>
<evidence type="ECO:0000256" key="10">
    <source>
        <dbReference type="ARBA" id="ARBA00023180"/>
    </source>
</evidence>
<dbReference type="Gene3D" id="2.60.120.430">
    <property type="entry name" value="Galactose-binding lectin"/>
    <property type="match status" value="1"/>
</dbReference>
<dbReference type="Gene3D" id="1.10.510.10">
    <property type="entry name" value="Transferase(Phosphotransferase) domain 1"/>
    <property type="match status" value="1"/>
</dbReference>
<keyword evidence="3" id="KW-0723">Serine/threonine-protein kinase</keyword>
<reference evidence="17" key="1">
    <citation type="submission" date="2018-10" db="EMBL/GenBank/DDBJ databases">
        <title>Population genomic analysis revealed the cold adaptation of white poplar.</title>
        <authorList>
            <person name="Liu Y.-J."/>
        </authorList>
    </citation>
    <scope>NUCLEOTIDE SEQUENCE [LARGE SCALE GENOMIC DNA]</scope>
    <source>
        <strain evidence="17">PAL-ZL1</strain>
    </source>
</reference>
<evidence type="ECO:0000256" key="11">
    <source>
        <dbReference type="ARBA" id="ARBA00047899"/>
    </source>
</evidence>
<dbReference type="STRING" id="43335.A0A4U5Q6Q8"/>